<keyword evidence="10 13" id="KW-0324">Glycolysis</keyword>
<evidence type="ECO:0000256" key="5">
    <source>
        <dbReference type="ARBA" id="ARBA00022723"/>
    </source>
</evidence>
<dbReference type="UniPathway" id="UPA00109">
    <property type="reaction ID" value="UER00188"/>
</dbReference>
<reference evidence="17" key="1">
    <citation type="submission" date="2010-04" db="EMBL/GenBank/DDBJ databases">
        <title>Complete genome sequence of Nitrosococcus halophilus Nc4, a salt-adapted, aerobic obligate ammonia-oxidizing sulfur purple bacterium.</title>
        <authorList>
            <consortium name="US DOE Joint Genome Institute"/>
            <person name="Campbell M.A."/>
            <person name="Malfatti S.A."/>
            <person name="Chain P.S.G."/>
            <person name="Heidelberg J.F."/>
            <person name="Ward B.B."/>
            <person name="Klotz M.G."/>
        </authorList>
    </citation>
    <scope>NUCLEOTIDE SEQUENCE [LARGE SCALE GENOMIC DNA]</scope>
    <source>
        <strain evidence="17">Nc4</strain>
    </source>
</reference>
<dbReference type="GO" id="GO:0016301">
    <property type="term" value="F:kinase activity"/>
    <property type="evidence" value="ECO:0007669"/>
    <property type="project" value="UniProtKB-KW"/>
</dbReference>
<dbReference type="Proteomes" id="UP000001844">
    <property type="component" value="Chromosome"/>
</dbReference>
<dbReference type="InterPro" id="IPR015795">
    <property type="entry name" value="Pyrv_Knase_C"/>
</dbReference>
<dbReference type="KEGG" id="nhl:Nhal_3447"/>
<sequence length="488" mass="52973">MLRRTKIVATLGPATDDPKILDQIIEAGVDVVRLNFSHGPRELDRACELHRERVELVRSRAQAYGRQVGVLADLQGPKIRIAKFKVGKANLEDKARFTLDVSLPDESGDESQVGVDYKGLADDVNRGDTLLLDDGRIVLWVEEVIGPRIVCRVVIGGVLLNNKGINRQGGGLSAKALTSRDRDYIQCAAKLQADYLAVSFPRSADDLNEARELFQAAGGRGGIVAKIERAEALENLEEMIAASEAVMVARGDLGVEIGDAALPPVQKNIIHLARKMNRVVITATQMMETMIKSPVPTRAEVFDVANAVLDGTDAVMLSAETASGDFPSKAVAAMDRICREAEKQYQVTVSTHRINTRFNRVDEGIAMAAMYLANHFDIKAIAALTESGSTPLWMSRISSAIPIYALTRHVETRRKVTLYRGVCPVSFDVNSSDHALINSEAISELQRRGAVRDGDWVIITKGDLTGVQGGTNALKVVQVGDMVKPAGL</sequence>
<evidence type="ECO:0000256" key="9">
    <source>
        <dbReference type="ARBA" id="ARBA00022842"/>
    </source>
</evidence>
<dbReference type="EMBL" id="CP001798">
    <property type="protein sequence ID" value="ADE16474.1"/>
    <property type="molecule type" value="Genomic_DNA"/>
</dbReference>
<dbReference type="OrthoDB" id="9812123at2"/>
<keyword evidence="9 13" id="KW-0460">Magnesium</keyword>
<dbReference type="AlphaFoldDB" id="D5C1C2"/>
<evidence type="ECO:0000256" key="3">
    <source>
        <dbReference type="ARBA" id="ARBA00012142"/>
    </source>
</evidence>
<evidence type="ECO:0000256" key="1">
    <source>
        <dbReference type="ARBA" id="ARBA00004997"/>
    </source>
</evidence>
<keyword evidence="17" id="KW-1185">Reference proteome</keyword>
<dbReference type="GO" id="GO:0030955">
    <property type="term" value="F:potassium ion binding"/>
    <property type="evidence" value="ECO:0007669"/>
    <property type="project" value="UniProtKB-UniRule"/>
</dbReference>
<dbReference type="GO" id="GO:0005524">
    <property type="term" value="F:ATP binding"/>
    <property type="evidence" value="ECO:0007669"/>
    <property type="project" value="UniProtKB-KW"/>
</dbReference>
<evidence type="ECO:0000313" key="16">
    <source>
        <dbReference type="EMBL" id="ADE16474.1"/>
    </source>
</evidence>
<dbReference type="InterPro" id="IPR015813">
    <property type="entry name" value="Pyrv/PenolPyrv_kinase-like_dom"/>
</dbReference>
<evidence type="ECO:0000256" key="2">
    <source>
        <dbReference type="ARBA" id="ARBA00008663"/>
    </source>
</evidence>
<dbReference type="HOGENOM" id="CLU_015439_0_2_6"/>
<protein>
    <recommendedName>
        <fullName evidence="3 12">Pyruvate kinase</fullName>
        <ecNumber evidence="3 12">2.7.1.40</ecNumber>
    </recommendedName>
</protein>
<evidence type="ECO:0000256" key="6">
    <source>
        <dbReference type="ARBA" id="ARBA00022741"/>
    </source>
</evidence>
<evidence type="ECO:0000256" key="4">
    <source>
        <dbReference type="ARBA" id="ARBA00022679"/>
    </source>
</evidence>
<evidence type="ECO:0000259" key="15">
    <source>
        <dbReference type="Pfam" id="PF02887"/>
    </source>
</evidence>
<keyword evidence="4 13" id="KW-0808">Transferase</keyword>
<dbReference type="NCBIfam" id="NF004491">
    <property type="entry name" value="PRK05826.1"/>
    <property type="match status" value="1"/>
</dbReference>
<dbReference type="SUPFAM" id="SSF50800">
    <property type="entry name" value="PK beta-barrel domain-like"/>
    <property type="match status" value="1"/>
</dbReference>
<dbReference type="GO" id="GO:0004743">
    <property type="term" value="F:pyruvate kinase activity"/>
    <property type="evidence" value="ECO:0007669"/>
    <property type="project" value="UniProtKB-UniRule"/>
</dbReference>
<dbReference type="Gene3D" id="3.40.1380.20">
    <property type="entry name" value="Pyruvate kinase, C-terminal domain"/>
    <property type="match status" value="1"/>
</dbReference>
<comment type="catalytic activity">
    <reaction evidence="13">
        <text>pyruvate + ATP = phosphoenolpyruvate + ADP + H(+)</text>
        <dbReference type="Rhea" id="RHEA:18157"/>
        <dbReference type="ChEBI" id="CHEBI:15361"/>
        <dbReference type="ChEBI" id="CHEBI:15378"/>
        <dbReference type="ChEBI" id="CHEBI:30616"/>
        <dbReference type="ChEBI" id="CHEBI:58702"/>
        <dbReference type="ChEBI" id="CHEBI:456216"/>
        <dbReference type="EC" id="2.7.1.40"/>
    </reaction>
</comment>
<proteinExistence type="inferred from homology"/>
<dbReference type="STRING" id="472759.Nhal_3447"/>
<feature type="domain" description="Pyruvate kinase C-terminal" evidence="15">
    <location>
        <begin position="364"/>
        <end position="477"/>
    </location>
</feature>
<evidence type="ECO:0000256" key="10">
    <source>
        <dbReference type="ARBA" id="ARBA00023152"/>
    </source>
</evidence>
<dbReference type="EC" id="2.7.1.40" evidence="3 12"/>
<dbReference type="FunFam" id="2.40.33.10:FF:000001">
    <property type="entry name" value="Pyruvate kinase"/>
    <property type="match status" value="1"/>
</dbReference>
<dbReference type="Gene3D" id="3.20.20.60">
    <property type="entry name" value="Phosphoenolpyruvate-binding domains"/>
    <property type="match status" value="1"/>
</dbReference>
<dbReference type="InterPro" id="IPR015793">
    <property type="entry name" value="Pyrv_Knase_brl"/>
</dbReference>
<dbReference type="SUPFAM" id="SSF51621">
    <property type="entry name" value="Phosphoenolpyruvate/pyruvate domain"/>
    <property type="match status" value="1"/>
</dbReference>
<dbReference type="Pfam" id="PF00224">
    <property type="entry name" value="PK"/>
    <property type="match status" value="1"/>
</dbReference>
<dbReference type="PANTHER" id="PTHR11817">
    <property type="entry name" value="PYRUVATE KINASE"/>
    <property type="match status" value="1"/>
</dbReference>
<dbReference type="InterPro" id="IPR001697">
    <property type="entry name" value="Pyr_Knase"/>
</dbReference>
<accession>D5C1C2</accession>
<keyword evidence="7 13" id="KW-0418">Kinase</keyword>
<dbReference type="NCBIfam" id="TIGR01064">
    <property type="entry name" value="pyruv_kin"/>
    <property type="match status" value="1"/>
</dbReference>
<keyword evidence="8" id="KW-0067">ATP-binding</keyword>
<dbReference type="InterPro" id="IPR011037">
    <property type="entry name" value="Pyrv_Knase-like_insert_dom_sf"/>
</dbReference>
<dbReference type="PRINTS" id="PR01050">
    <property type="entry name" value="PYRUVTKNASE"/>
</dbReference>
<evidence type="ECO:0000256" key="12">
    <source>
        <dbReference type="NCBIfam" id="TIGR01064"/>
    </source>
</evidence>
<comment type="similarity">
    <text evidence="2 13">Belongs to the pyruvate kinase family.</text>
</comment>
<keyword evidence="11 16" id="KW-0670">Pyruvate</keyword>
<dbReference type="SUPFAM" id="SSF52935">
    <property type="entry name" value="PK C-terminal domain-like"/>
    <property type="match status" value="1"/>
</dbReference>
<gene>
    <name evidence="16" type="ordered locus">Nhal_3447</name>
</gene>
<dbReference type="GO" id="GO:0000287">
    <property type="term" value="F:magnesium ion binding"/>
    <property type="evidence" value="ECO:0007669"/>
    <property type="project" value="UniProtKB-UniRule"/>
</dbReference>
<dbReference type="InterPro" id="IPR040442">
    <property type="entry name" value="Pyrv_kinase-like_dom_sf"/>
</dbReference>
<dbReference type="Pfam" id="PF02887">
    <property type="entry name" value="PK_C"/>
    <property type="match status" value="1"/>
</dbReference>
<comment type="pathway">
    <text evidence="1 13">Carbohydrate degradation; glycolysis; pyruvate from D-glyceraldehyde 3-phosphate: step 5/5.</text>
</comment>
<evidence type="ECO:0000313" key="17">
    <source>
        <dbReference type="Proteomes" id="UP000001844"/>
    </source>
</evidence>
<evidence type="ECO:0000256" key="11">
    <source>
        <dbReference type="ARBA" id="ARBA00023317"/>
    </source>
</evidence>
<dbReference type="InterPro" id="IPR036918">
    <property type="entry name" value="Pyrv_Knase_C_sf"/>
</dbReference>
<name>D5C1C2_NITHN</name>
<keyword evidence="6" id="KW-0547">Nucleotide-binding</keyword>
<feature type="domain" description="Pyruvate kinase barrel" evidence="14">
    <location>
        <begin position="3"/>
        <end position="331"/>
    </location>
</feature>
<evidence type="ECO:0000256" key="8">
    <source>
        <dbReference type="ARBA" id="ARBA00022840"/>
    </source>
</evidence>
<evidence type="ECO:0000256" key="7">
    <source>
        <dbReference type="ARBA" id="ARBA00022777"/>
    </source>
</evidence>
<organism evidence="16 17">
    <name type="scientific">Nitrosococcus halophilus (strain Nc4)</name>
    <dbReference type="NCBI Taxonomy" id="472759"/>
    <lineage>
        <taxon>Bacteria</taxon>
        <taxon>Pseudomonadati</taxon>
        <taxon>Pseudomonadota</taxon>
        <taxon>Gammaproteobacteria</taxon>
        <taxon>Chromatiales</taxon>
        <taxon>Chromatiaceae</taxon>
        <taxon>Nitrosococcus</taxon>
    </lineage>
</organism>
<dbReference type="eggNOG" id="COG0469">
    <property type="taxonomic scope" value="Bacteria"/>
</dbReference>
<evidence type="ECO:0000259" key="14">
    <source>
        <dbReference type="Pfam" id="PF00224"/>
    </source>
</evidence>
<evidence type="ECO:0000256" key="13">
    <source>
        <dbReference type="RuleBase" id="RU000504"/>
    </source>
</evidence>
<dbReference type="InterPro" id="IPR015806">
    <property type="entry name" value="Pyrv_Knase_insert_dom_sf"/>
</dbReference>
<dbReference type="RefSeq" id="WP_013034323.1">
    <property type="nucleotide sequence ID" value="NC_013960.1"/>
</dbReference>
<dbReference type="Gene3D" id="2.40.33.10">
    <property type="entry name" value="PK beta-barrel domain-like"/>
    <property type="match status" value="1"/>
</dbReference>
<keyword evidence="5" id="KW-0479">Metal-binding</keyword>